<dbReference type="GO" id="GO:0016787">
    <property type="term" value="F:hydrolase activity"/>
    <property type="evidence" value="ECO:0007669"/>
    <property type="project" value="UniProtKB-KW"/>
</dbReference>
<dbReference type="Pfam" id="PF07859">
    <property type="entry name" value="Abhydrolase_3"/>
    <property type="match status" value="1"/>
</dbReference>
<dbReference type="InterPro" id="IPR050300">
    <property type="entry name" value="GDXG_lipolytic_enzyme"/>
</dbReference>
<dbReference type="SUPFAM" id="SSF53474">
    <property type="entry name" value="alpha/beta-Hydrolases"/>
    <property type="match status" value="1"/>
</dbReference>
<evidence type="ECO:0000256" key="1">
    <source>
        <dbReference type="ARBA" id="ARBA00022801"/>
    </source>
</evidence>
<evidence type="ECO:0000259" key="2">
    <source>
        <dbReference type="Pfam" id="PF07859"/>
    </source>
</evidence>
<comment type="caution">
    <text evidence="3">The sequence shown here is derived from an EMBL/GenBank/DDBJ whole genome shotgun (WGS) entry which is preliminary data.</text>
</comment>
<dbReference type="Proteomes" id="UP001321760">
    <property type="component" value="Unassembled WGS sequence"/>
</dbReference>
<reference evidence="3" key="2">
    <citation type="submission" date="2023-05" db="EMBL/GenBank/DDBJ databases">
        <authorList>
            <consortium name="Lawrence Berkeley National Laboratory"/>
            <person name="Steindorff A."/>
            <person name="Hensen N."/>
            <person name="Bonometti L."/>
            <person name="Westerberg I."/>
            <person name="Brannstrom I.O."/>
            <person name="Guillou S."/>
            <person name="Cros-Aarteil S."/>
            <person name="Calhoun S."/>
            <person name="Haridas S."/>
            <person name="Kuo A."/>
            <person name="Mondo S."/>
            <person name="Pangilinan J."/>
            <person name="Riley R."/>
            <person name="Labutti K."/>
            <person name="Andreopoulos B."/>
            <person name="Lipzen A."/>
            <person name="Chen C."/>
            <person name="Yanf M."/>
            <person name="Daum C."/>
            <person name="Ng V."/>
            <person name="Clum A."/>
            <person name="Ohm R."/>
            <person name="Martin F."/>
            <person name="Silar P."/>
            <person name="Natvig D."/>
            <person name="Lalanne C."/>
            <person name="Gautier V."/>
            <person name="Ament-Velasquez S.L."/>
            <person name="Kruys A."/>
            <person name="Hutchinson M.I."/>
            <person name="Powell A.J."/>
            <person name="Barry K."/>
            <person name="Miller A.N."/>
            <person name="Grigoriev I.V."/>
            <person name="Debuchy R."/>
            <person name="Gladieux P."/>
            <person name="Thoren M.H."/>
            <person name="Johannesson H."/>
        </authorList>
    </citation>
    <scope>NUCLEOTIDE SEQUENCE</scope>
    <source>
        <strain evidence="3">PSN243</strain>
    </source>
</reference>
<accession>A0AAV9GRL6</accession>
<evidence type="ECO:0000313" key="4">
    <source>
        <dbReference type="Proteomes" id="UP001321760"/>
    </source>
</evidence>
<organism evidence="3 4">
    <name type="scientific">Podospora aff. communis PSN243</name>
    <dbReference type="NCBI Taxonomy" id="3040156"/>
    <lineage>
        <taxon>Eukaryota</taxon>
        <taxon>Fungi</taxon>
        <taxon>Dikarya</taxon>
        <taxon>Ascomycota</taxon>
        <taxon>Pezizomycotina</taxon>
        <taxon>Sordariomycetes</taxon>
        <taxon>Sordariomycetidae</taxon>
        <taxon>Sordariales</taxon>
        <taxon>Podosporaceae</taxon>
        <taxon>Podospora</taxon>
    </lineage>
</organism>
<reference evidence="3" key="1">
    <citation type="journal article" date="2023" name="Mol. Phylogenet. Evol.">
        <title>Genome-scale phylogeny and comparative genomics of the fungal order Sordariales.</title>
        <authorList>
            <person name="Hensen N."/>
            <person name="Bonometti L."/>
            <person name="Westerberg I."/>
            <person name="Brannstrom I.O."/>
            <person name="Guillou S."/>
            <person name="Cros-Aarteil S."/>
            <person name="Calhoun S."/>
            <person name="Haridas S."/>
            <person name="Kuo A."/>
            <person name="Mondo S."/>
            <person name="Pangilinan J."/>
            <person name="Riley R."/>
            <person name="LaButti K."/>
            <person name="Andreopoulos B."/>
            <person name="Lipzen A."/>
            <person name="Chen C."/>
            <person name="Yan M."/>
            <person name="Daum C."/>
            <person name="Ng V."/>
            <person name="Clum A."/>
            <person name="Steindorff A."/>
            <person name="Ohm R.A."/>
            <person name="Martin F."/>
            <person name="Silar P."/>
            <person name="Natvig D.O."/>
            <person name="Lalanne C."/>
            <person name="Gautier V."/>
            <person name="Ament-Velasquez S.L."/>
            <person name="Kruys A."/>
            <person name="Hutchinson M.I."/>
            <person name="Powell A.J."/>
            <person name="Barry K."/>
            <person name="Miller A.N."/>
            <person name="Grigoriev I.V."/>
            <person name="Debuchy R."/>
            <person name="Gladieux P."/>
            <person name="Hiltunen Thoren M."/>
            <person name="Johannesson H."/>
        </authorList>
    </citation>
    <scope>NUCLEOTIDE SEQUENCE</scope>
    <source>
        <strain evidence="3">PSN243</strain>
    </source>
</reference>
<dbReference type="EMBL" id="MU865930">
    <property type="protein sequence ID" value="KAK4451016.1"/>
    <property type="molecule type" value="Genomic_DNA"/>
</dbReference>
<name>A0AAV9GRL6_9PEZI</name>
<keyword evidence="4" id="KW-1185">Reference proteome</keyword>
<dbReference type="PANTHER" id="PTHR48081">
    <property type="entry name" value="AB HYDROLASE SUPERFAMILY PROTEIN C4A8.06C"/>
    <property type="match status" value="1"/>
</dbReference>
<dbReference type="InterPro" id="IPR029058">
    <property type="entry name" value="AB_hydrolase_fold"/>
</dbReference>
<gene>
    <name evidence="3" type="ORF">QBC34DRAFT_296042</name>
</gene>
<sequence length="333" mass="36303">MLPPTDLLSLSDPNPELLSLLRQNPGAAKPILTPFDIHQARAFITLFNSILQSTKPKAPSPCKTKPIQVPARDGTVLPGRVYAPKRPSARGCPALYVCHGGGYVLGELAGQEWMCEIWASLGGVAVDVLYRHAPEVVFPVPVGDAVDGFAWMLKNAADLGINASRGLVLFGDSNGADMAMAIAHLHSQENPQEPPITGLYLACPVAMVEEIVPEKYKEYFLSMEHNSDAPGLTAESIKFLLSVYKPDITSPLAFPILFPDHSKLPKTYVQVCGMDPLRDGGMILEQVLKDSGVETKLDVYPGLPHCFWGGFMHADFTKKHTKDSTEALKWLME</sequence>
<proteinExistence type="predicted"/>
<dbReference type="Gene3D" id="3.40.50.1820">
    <property type="entry name" value="alpha/beta hydrolase"/>
    <property type="match status" value="1"/>
</dbReference>
<evidence type="ECO:0000313" key="3">
    <source>
        <dbReference type="EMBL" id="KAK4451016.1"/>
    </source>
</evidence>
<keyword evidence="1 3" id="KW-0378">Hydrolase</keyword>
<protein>
    <submittedName>
        <fullName evidence="3">Alpha/Beta hydrolase protein</fullName>
    </submittedName>
</protein>
<dbReference type="PANTHER" id="PTHR48081:SF8">
    <property type="entry name" value="ALPHA_BETA HYDROLASE FOLD-3 DOMAIN-CONTAINING PROTEIN-RELATED"/>
    <property type="match status" value="1"/>
</dbReference>
<dbReference type="AlphaFoldDB" id="A0AAV9GRL6"/>
<feature type="domain" description="Alpha/beta hydrolase fold-3" evidence="2">
    <location>
        <begin position="97"/>
        <end position="308"/>
    </location>
</feature>
<dbReference type="InterPro" id="IPR013094">
    <property type="entry name" value="AB_hydrolase_3"/>
</dbReference>